<feature type="compositionally biased region" description="Low complexity" evidence="1">
    <location>
        <begin position="123"/>
        <end position="195"/>
    </location>
</feature>
<accession>A0A8J6XM14</accession>
<dbReference type="EMBL" id="JACXAE010000134">
    <property type="protein sequence ID" value="MBD2778914.1"/>
    <property type="molecule type" value="Genomic_DNA"/>
</dbReference>
<organism evidence="3 4">
    <name type="scientific">Iningainema tapete BLCC-T55</name>
    <dbReference type="NCBI Taxonomy" id="2748662"/>
    <lineage>
        <taxon>Bacteria</taxon>
        <taxon>Bacillati</taxon>
        <taxon>Cyanobacteriota</taxon>
        <taxon>Cyanophyceae</taxon>
        <taxon>Nostocales</taxon>
        <taxon>Scytonemataceae</taxon>
        <taxon>Iningainema tapete</taxon>
    </lineage>
</organism>
<dbReference type="SUPFAM" id="SSF56925">
    <property type="entry name" value="OMPA-like"/>
    <property type="match status" value="1"/>
</dbReference>
<feature type="compositionally biased region" description="Polar residues" evidence="1">
    <location>
        <begin position="196"/>
        <end position="211"/>
    </location>
</feature>
<evidence type="ECO:0000313" key="4">
    <source>
        <dbReference type="Proteomes" id="UP000629098"/>
    </source>
</evidence>
<protein>
    <recommendedName>
        <fullName evidence="5">Outer membrane protein beta-barrel domain-containing protein</fullName>
    </recommendedName>
</protein>
<comment type="caution">
    <text evidence="3">The sequence shown here is derived from an EMBL/GenBank/DDBJ whole genome shotgun (WGS) entry which is preliminary data.</text>
</comment>
<evidence type="ECO:0000256" key="1">
    <source>
        <dbReference type="SAM" id="MobiDB-lite"/>
    </source>
</evidence>
<keyword evidence="2" id="KW-0732">Signal</keyword>
<feature type="compositionally biased region" description="Low complexity" evidence="1">
    <location>
        <begin position="98"/>
        <end position="115"/>
    </location>
</feature>
<feature type="region of interest" description="Disordered" evidence="1">
    <location>
        <begin position="94"/>
        <end position="211"/>
    </location>
</feature>
<keyword evidence="4" id="KW-1185">Reference proteome</keyword>
<dbReference type="AlphaFoldDB" id="A0A8J6XM14"/>
<proteinExistence type="predicted"/>
<name>A0A8J6XM14_9CYAN</name>
<dbReference type="Proteomes" id="UP000629098">
    <property type="component" value="Unassembled WGS sequence"/>
</dbReference>
<dbReference type="PRINTS" id="PR01217">
    <property type="entry name" value="PRICHEXTENSN"/>
</dbReference>
<evidence type="ECO:0000256" key="2">
    <source>
        <dbReference type="SAM" id="SignalP"/>
    </source>
</evidence>
<sequence>MRNSLLLGLTTLTVVFSGLSAQAETVESTNSKAIASHKGQGLANRASQSHAKTVAINTPFTVSSDAVPTPGKFATSASALVNVPAQNVALPVAQVDRTTPGSPTSPNTPGTLTPDPTSPTQPTPGTITPDTTTPTTPPGTLTPDPTSPNQTTPPGTYTPDTTTPTTPPGTYTPDTTTPTTPTTPDTTTPTTPTTPSSDGISPGRSTRSGSSYFGIGGNIGLGTGDTAIGDGSFVVFSKIGLTRNFSVRPSVFVSEDPTLLLPITYDLAPRAIPGTNGLGIAPYLGAGAAVSFGDDTSADFLLTGGVDVPLSPRFTATAAINATPFDNAAVGLSIGIGYNFSGF</sequence>
<evidence type="ECO:0000313" key="3">
    <source>
        <dbReference type="EMBL" id="MBD2778914.1"/>
    </source>
</evidence>
<dbReference type="RefSeq" id="WP_190839131.1">
    <property type="nucleotide sequence ID" value="NZ_CAWPPI010000134.1"/>
</dbReference>
<dbReference type="InterPro" id="IPR011250">
    <property type="entry name" value="OMP/PagP_B-barrel"/>
</dbReference>
<evidence type="ECO:0008006" key="5">
    <source>
        <dbReference type="Google" id="ProtNLM"/>
    </source>
</evidence>
<reference evidence="3" key="1">
    <citation type="submission" date="2020-09" db="EMBL/GenBank/DDBJ databases">
        <title>Iningainema tapete sp. nov. (Scytonemataceae, Cyanobacteria) from greenhouses in central Florida (USA) produces two types of nodularin with biosynthetic potential for microcystin-LR and anabaenopeptins.</title>
        <authorList>
            <person name="Berthold D.E."/>
            <person name="Lefler F.W."/>
            <person name="Huang I.-S."/>
            <person name="Abdulla H."/>
            <person name="Zimba P.V."/>
            <person name="Laughinghouse H.D. IV."/>
        </authorList>
    </citation>
    <scope>NUCLEOTIDE SEQUENCE</scope>
    <source>
        <strain evidence="3">BLCCT55</strain>
    </source>
</reference>
<feature type="chain" id="PRO_5035152496" description="Outer membrane protein beta-barrel domain-containing protein" evidence="2">
    <location>
        <begin position="24"/>
        <end position="343"/>
    </location>
</feature>
<feature type="signal peptide" evidence="2">
    <location>
        <begin position="1"/>
        <end position="23"/>
    </location>
</feature>
<gene>
    <name evidence="3" type="ORF">ICL16_44440</name>
</gene>